<dbReference type="EMBL" id="CM001882">
    <property type="protein sequence ID" value="EOY06268.1"/>
    <property type="molecule type" value="Genomic_DNA"/>
</dbReference>
<organism evidence="1 2">
    <name type="scientific">Theobroma cacao</name>
    <name type="common">Cacao</name>
    <name type="synonym">Cocoa</name>
    <dbReference type="NCBI Taxonomy" id="3641"/>
    <lineage>
        <taxon>Eukaryota</taxon>
        <taxon>Viridiplantae</taxon>
        <taxon>Streptophyta</taxon>
        <taxon>Embryophyta</taxon>
        <taxon>Tracheophyta</taxon>
        <taxon>Spermatophyta</taxon>
        <taxon>Magnoliopsida</taxon>
        <taxon>eudicotyledons</taxon>
        <taxon>Gunneridae</taxon>
        <taxon>Pentapetalae</taxon>
        <taxon>rosids</taxon>
        <taxon>malvids</taxon>
        <taxon>Malvales</taxon>
        <taxon>Malvaceae</taxon>
        <taxon>Byttnerioideae</taxon>
        <taxon>Theobroma</taxon>
    </lineage>
</organism>
<gene>
    <name evidence="1" type="ORF">TCM_021055</name>
</gene>
<dbReference type="InParanoid" id="A0A061ENP8"/>
<protein>
    <submittedName>
        <fullName evidence="1">Uncharacterized protein</fullName>
    </submittedName>
</protein>
<reference evidence="1 2" key="1">
    <citation type="journal article" date="2013" name="Genome Biol.">
        <title>The genome sequence of the most widely cultivated cacao type and its use to identify candidate genes regulating pod color.</title>
        <authorList>
            <person name="Motamayor J.C."/>
            <person name="Mockaitis K."/>
            <person name="Schmutz J."/>
            <person name="Haiminen N."/>
            <person name="Iii D.L."/>
            <person name="Cornejo O."/>
            <person name="Findley S.D."/>
            <person name="Zheng P."/>
            <person name="Utro F."/>
            <person name="Royaert S."/>
            <person name="Saski C."/>
            <person name="Jenkins J."/>
            <person name="Podicheti R."/>
            <person name="Zhao M."/>
            <person name="Scheffler B.E."/>
            <person name="Stack J.C."/>
            <person name="Feltus F.A."/>
            <person name="Mustiga G.M."/>
            <person name="Amores F."/>
            <person name="Phillips W."/>
            <person name="Marelli J.P."/>
            <person name="May G.D."/>
            <person name="Shapiro H."/>
            <person name="Ma J."/>
            <person name="Bustamante C.D."/>
            <person name="Schnell R.J."/>
            <person name="Main D."/>
            <person name="Gilbert D."/>
            <person name="Parida L."/>
            <person name="Kuhn D.N."/>
        </authorList>
    </citation>
    <scope>NUCLEOTIDE SEQUENCE [LARGE SCALE GENOMIC DNA]</scope>
    <source>
        <strain evidence="2">cv. Matina 1-6</strain>
    </source>
</reference>
<dbReference type="Gramene" id="EOY06268">
    <property type="protein sequence ID" value="EOY06268"/>
    <property type="gene ID" value="TCM_021055"/>
</dbReference>
<name>A0A061ENP8_THECC</name>
<keyword evidence="2" id="KW-1185">Reference proteome</keyword>
<sequence length="81" mass="9112">MPQYLYPCGSNVEIQTRQKHVFHVHALTIAGPSWNHSCANHLLHFKEDAFPALNGSYMNVDQSNEESKVKLREILPGSHAA</sequence>
<dbReference type="Proteomes" id="UP000026915">
    <property type="component" value="Chromosome 4"/>
</dbReference>
<accession>A0A061ENP8</accession>
<proteinExistence type="predicted"/>
<evidence type="ECO:0000313" key="1">
    <source>
        <dbReference type="EMBL" id="EOY06268.1"/>
    </source>
</evidence>
<dbReference type="HOGENOM" id="CLU_2578691_0_0_1"/>
<dbReference type="AlphaFoldDB" id="A0A061ENP8"/>
<evidence type="ECO:0000313" key="2">
    <source>
        <dbReference type="Proteomes" id="UP000026915"/>
    </source>
</evidence>